<keyword evidence="3" id="KW-0949">S-adenosyl-L-methionine</keyword>
<evidence type="ECO:0000256" key="3">
    <source>
        <dbReference type="ARBA" id="ARBA00022691"/>
    </source>
</evidence>
<protein>
    <submittedName>
        <fullName evidence="4">Methyltransferase domain</fullName>
    </submittedName>
</protein>
<dbReference type="PANTHER" id="PTHR43464">
    <property type="entry name" value="METHYLTRANSFERASE"/>
    <property type="match status" value="1"/>
</dbReference>
<sequence>MQHRAFEKMLETQDTHWWFKGKRRILNKIIEKRVFTGEPCDILEIGCGTGSNLPMLARFGNVVGLELDDYARKVIPPLPGVSIAKGWLPDGLEAVRGRQFDLVCLFDVLEHIEHDGEALSVLKKLIRPDGKLLLTVPAYQWMFGPHDRDLGHYRRYTRPKLRALCVQQGYTVSYTGYINSLLFPFMAVSRIAGRLMGGARTVQLETSVPPFKLNELLYTIFSAESFWIPNISLPFGGSVVLLCEGRKP</sequence>
<accession>A0AB94IY15</accession>
<evidence type="ECO:0000313" key="4">
    <source>
        <dbReference type="EMBL" id="CBL28641.1"/>
    </source>
</evidence>
<dbReference type="Pfam" id="PF13489">
    <property type="entry name" value="Methyltransf_23"/>
    <property type="match status" value="1"/>
</dbReference>
<dbReference type="RefSeq" id="WP_015556788.1">
    <property type="nucleotide sequence ID" value="NC_021038.1"/>
</dbReference>
<keyword evidence="5" id="KW-1185">Reference proteome</keyword>
<dbReference type="CDD" id="cd02440">
    <property type="entry name" value="AdoMet_MTases"/>
    <property type="match status" value="1"/>
</dbReference>
<dbReference type="EMBL" id="FP929056">
    <property type="protein sequence ID" value="CBL28641.1"/>
    <property type="molecule type" value="Genomic_DNA"/>
</dbReference>
<evidence type="ECO:0000313" key="5">
    <source>
        <dbReference type="Proteomes" id="UP000008957"/>
    </source>
</evidence>
<evidence type="ECO:0000256" key="2">
    <source>
        <dbReference type="ARBA" id="ARBA00022679"/>
    </source>
</evidence>
<dbReference type="Proteomes" id="UP000008957">
    <property type="component" value="Chromosome"/>
</dbReference>
<keyword evidence="2" id="KW-0808">Transferase</keyword>
<name>A0AB94IY15_9BACT</name>
<dbReference type="SUPFAM" id="SSF53335">
    <property type="entry name" value="S-adenosyl-L-methionine-dependent methyltransferases"/>
    <property type="match status" value="1"/>
</dbReference>
<evidence type="ECO:0000256" key="1">
    <source>
        <dbReference type="ARBA" id="ARBA00022603"/>
    </source>
</evidence>
<keyword evidence="1 4" id="KW-0489">Methyltransferase</keyword>
<organism evidence="4 5">
    <name type="scientific">Fretibacterium fastidiosum</name>
    <dbReference type="NCBI Taxonomy" id="651822"/>
    <lineage>
        <taxon>Bacteria</taxon>
        <taxon>Thermotogati</taxon>
        <taxon>Synergistota</taxon>
        <taxon>Synergistia</taxon>
        <taxon>Synergistales</taxon>
        <taxon>Aminobacteriaceae</taxon>
        <taxon>Fretibacterium</taxon>
    </lineage>
</organism>
<dbReference type="AlphaFoldDB" id="A0AB94IY15"/>
<dbReference type="GO" id="GO:0008168">
    <property type="term" value="F:methyltransferase activity"/>
    <property type="evidence" value="ECO:0007669"/>
    <property type="project" value="UniProtKB-KW"/>
</dbReference>
<dbReference type="Gene3D" id="3.40.50.150">
    <property type="entry name" value="Vaccinia Virus protein VP39"/>
    <property type="match status" value="1"/>
</dbReference>
<dbReference type="KEGG" id="sbr:SY1_17070"/>
<reference evidence="4 5" key="2">
    <citation type="submission" date="2010-03" db="EMBL/GenBank/DDBJ databases">
        <authorList>
            <person name="Pajon A."/>
        </authorList>
    </citation>
    <scope>NUCLEOTIDE SEQUENCE [LARGE SCALE GENOMIC DNA]</scope>
    <source>
        <strain evidence="4 5">SGP1</strain>
    </source>
</reference>
<dbReference type="PANTHER" id="PTHR43464:SF19">
    <property type="entry name" value="UBIQUINONE BIOSYNTHESIS O-METHYLTRANSFERASE, MITOCHONDRIAL"/>
    <property type="match status" value="1"/>
</dbReference>
<proteinExistence type="predicted"/>
<reference evidence="5" key="1">
    <citation type="submission" date="2010-03" db="EMBL/GenBank/DDBJ databases">
        <title>The genome sequence of Synergistetes sp. SGP1.</title>
        <authorList>
            <consortium name="metaHIT consortium -- http://www.metahit.eu/"/>
            <person name="Pajon A."/>
            <person name="Turner K."/>
            <person name="Parkhill J."/>
            <person name="Wade W."/>
            <person name="Vartoukian S."/>
        </authorList>
    </citation>
    <scope>NUCLEOTIDE SEQUENCE [LARGE SCALE GENOMIC DNA]</scope>
    <source>
        <strain evidence="5">SGP1</strain>
    </source>
</reference>
<dbReference type="InterPro" id="IPR029063">
    <property type="entry name" value="SAM-dependent_MTases_sf"/>
</dbReference>
<dbReference type="GO" id="GO:0032259">
    <property type="term" value="P:methylation"/>
    <property type="evidence" value="ECO:0007669"/>
    <property type="project" value="UniProtKB-KW"/>
</dbReference>
<gene>
    <name evidence="4" type="ORF">SY1_17070</name>
</gene>